<dbReference type="EMBL" id="QGKV02000759">
    <property type="protein sequence ID" value="KAF3562629.1"/>
    <property type="molecule type" value="Genomic_DNA"/>
</dbReference>
<dbReference type="Proteomes" id="UP000266723">
    <property type="component" value="Unassembled WGS sequence"/>
</dbReference>
<keyword evidence="2" id="KW-1185">Reference proteome</keyword>
<reference evidence="1 2" key="1">
    <citation type="journal article" date="2020" name="BMC Genomics">
        <title>Intraspecific diversification of the crop wild relative Brassica cretica Lam. using demographic model selection.</title>
        <authorList>
            <person name="Kioukis A."/>
            <person name="Michalopoulou V.A."/>
            <person name="Briers L."/>
            <person name="Pirintsos S."/>
            <person name="Studholme D.J."/>
            <person name="Pavlidis P."/>
            <person name="Sarris P.F."/>
        </authorList>
    </citation>
    <scope>NUCLEOTIDE SEQUENCE [LARGE SCALE GENOMIC DNA]</scope>
    <source>
        <strain evidence="2">cv. PFS-1207/04</strain>
    </source>
</reference>
<evidence type="ECO:0000313" key="2">
    <source>
        <dbReference type="Proteomes" id="UP000266723"/>
    </source>
</evidence>
<organism evidence="1 2">
    <name type="scientific">Brassica cretica</name>
    <name type="common">Mustard</name>
    <dbReference type="NCBI Taxonomy" id="69181"/>
    <lineage>
        <taxon>Eukaryota</taxon>
        <taxon>Viridiplantae</taxon>
        <taxon>Streptophyta</taxon>
        <taxon>Embryophyta</taxon>
        <taxon>Tracheophyta</taxon>
        <taxon>Spermatophyta</taxon>
        <taxon>Magnoliopsida</taxon>
        <taxon>eudicotyledons</taxon>
        <taxon>Gunneridae</taxon>
        <taxon>Pentapetalae</taxon>
        <taxon>rosids</taxon>
        <taxon>malvids</taxon>
        <taxon>Brassicales</taxon>
        <taxon>Brassicaceae</taxon>
        <taxon>Brassiceae</taxon>
        <taxon>Brassica</taxon>
    </lineage>
</organism>
<protein>
    <submittedName>
        <fullName evidence="1">Uncharacterized protein</fullName>
    </submittedName>
</protein>
<proteinExistence type="predicted"/>
<sequence>MEEPPSEEVSAVKEGETWMTPLIRYLEADILPEDHSEARKIKKQAARYCISQEKRYRRSFSGPYLRSSRCGEQAPTGCKIAKVRYNPTAGTPCTSKPIIFNTASGS</sequence>
<evidence type="ECO:0000313" key="1">
    <source>
        <dbReference type="EMBL" id="KAF3562629.1"/>
    </source>
</evidence>
<name>A0ABQ7CT99_BRACR</name>
<accession>A0ABQ7CT99</accession>
<gene>
    <name evidence="1" type="ORF">DY000_02015178</name>
</gene>
<comment type="caution">
    <text evidence="1">The sequence shown here is derived from an EMBL/GenBank/DDBJ whole genome shotgun (WGS) entry which is preliminary data.</text>
</comment>